<dbReference type="InterPro" id="IPR000620">
    <property type="entry name" value="EamA_dom"/>
</dbReference>
<protein>
    <submittedName>
        <fullName evidence="7">Putative RNA-directed DNA polymerase</fullName>
        <ecNumber evidence="7">2.7.7.49</ecNumber>
    </submittedName>
</protein>
<keyword evidence="5" id="KW-0472">Membrane</keyword>
<dbReference type="InterPro" id="IPR025724">
    <property type="entry name" value="GAG-pre-integrase_dom"/>
</dbReference>
<dbReference type="InterPro" id="IPR037185">
    <property type="entry name" value="EmrE-like"/>
</dbReference>
<name>A0A2P6QCT4_ROSCH</name>
<accession>A0A2P6QCT4</accession>
<dbReference type="GO" id="GO:0003676">
    <property type="term" value="F:nucleic acid binding"/>
    <property type="evidence" value="ECO:0007669"/>
    <property type="project" value="InterPro"/>
</dbReference>
<comment type="subcellular location">
    <subcellularLocation>
        <location evidence="1">Membrane</location>
        <topology evidence="1">Multi-pass membrane protein</topology>
    </subcellularLocation>
</comment>
<sequence length="1480" mass="165887">MEAGRSSSRKPYLVVTVIQTIYAGMFLLSKAALNGGMNTYVFVFYRQAAATLFLVPLALFLEWCWRHGGSQRGKAAVQLVPEPDFYGIAGQDPSQGNVSLTKGTRGKIGVALHVSDFTGSDTWIIDSGASDHMTYDKSFFMSMSSPSISHVSNANGASFPVLGIGSVQVTPSIVLHDVLYVPSLSHHLLSVSQLGSQNKCSVTFYQMYVIFQNLCTRVIMGKGDLRGRLFHLDCMYAEPTQAPEQPLALTLNSDRLSELWLWHRRLGHPSFGVMKKSMPSLFLGVSESSLHCETCALAKSHRSSYPSSFHSSTMPFELIHSDVWGPSKHSTLSGMRYFVLFIDDFTRLSWVVLLKSKDSVFSAFTAFHKLVRTQYDAHVKVFRSDNGGEFVNHSFHEYFQHHGIIHQTSCSQTPEQNGVSERKNRHLLDMARSLLLSANMPKYLWGEAVLCASHLINRLPSVPLQGRVPLEVLSNYVSIPSSNTLPARVFGCIAYVHLYKNQRSKLDARALKCVFVGYSSHQKGYKCYHPQSQKFYVTMDVTFSEDACYFLPPVTPCQGEKSCYYEDLFSGQDGRLASEFSRLECFGTELEKEDSSPPNREENLGGTELEKEDSSPPNREENLGSQLLTSLSDQSDRLVEEEVSDYVSDEIPDVTNAVLNSSSVSPSPSVVSPAQSSPKDAMRDEKWMQAMTVEMDALEKNCTWELVSLPLGKKTVGCRWVYTVKHNSDGSVDRYKARLVAKGYTQKYGVDYDETFAPVAKINTIRVLLSLAANLDWPLQQFDVKNAFLHGDLHEEVYMDLPPGYGTSTGEQVVCRLKKSLYGLKQSPRAWFGRFTKFMKKIGYQQSNSDHTLFLKHRCGKVTALIIYVDDMVVTGDDFEEIQRLQDQLSLEFEMKDLGNLKYFLGIEVARGKDCIVLSQRKYVLDLLAETGMLDSQPVDTPIEQNHRLAEYFDQVPTNKARYQRLVGRFIYLSHTRPDLAYAVSVVSQFMHNPSKTHMDAVFRILRYLKSAPGKGLLFSKHSHLDVSGYTDADWAGNITDRRSTSGYFTFVGGNLVTWKSKKQKVVARSSAEAEYRGMARGLCELLWLRNLLRDLGFRQEKAMQLYCDNKAAIEIAHNPVQHDRTKHVEVDRHFIKEKLDGQIIMFPFVPTEEQLADILTKALSSKAFYDSLDKLGIRDLKTAPPLSFMTFFKIFLLSFFGITVSLDFCGVGLLYTSATLYAAIRNSLPVITFLLAVLLRMEVLKLRTTSGVAKLAGILFCTAGVVTLAVYKGPHLNLLGHHNLFHHHNIQEHEGHVPSGKTWIEGCFLVLMGHIFWGLWLVLQAGVMKSYPSMLLFTTLQCFLSSIQTFVIAIAVERNPYQWKLGWNLKLVAVAYCGIVVTGITFHLQAWVIEKKDAVFLAMSTPLASIITLFASAILLGEIISLGSILGGLLFVGGLYSVLWAKSREQSIGDESCLRAEVVKDSSKLKETKDFVSVP</sequence>
<dbReference type="Pfam" id="PF07727">
    <property type="entry name" value="RVT_2"/>
    <property type="match status" value="1"/>
</dbReference>
<dbReference type="SUPFAM" id="SSF103481">
    <property type="entry name" value="Multidrug resistance efflux transporter EmrE"/>
    <property type="match status" value="1"/>
</dbReference>
<keyword evidence="5" id="KW-0812">Transmembrane</keyword>
<feature type="transmembrane region" description="Helical" evidence="5">
    <location>
        <begin position="1336"/>
        <end position="1356"/>
    </location>
</feature>
<keyword evidence="3" id="KW-0645">Protease</keyword>
<dbReference type="PANTHER" id="PTHR11439:SF467">
    <property type="entry name" value="INTEGRASE CATALYTIC DOMAIN-CONTAINING PROTEIN"/>
    <property type="match status" value="1"/>
</dbReference>
<dbReference type="Gene3D" id="3.30.420.10">
    <property type="entry name" value="Ribonuclease H-like superfamily/Ribonuclease H"/>
    <property type="match status" value="1"/>
</dbReference>
<dbReference type="Pfam" id="PF00665">
    <property type="entry name" value="rve"/>
    <property type="match status" value="1"/>
</dbReference>
<dbReference type="InterPro" id="IPR043502">
    <property type="entry name" value="DNA/RNA_pol_sf"/>
</dbReference>
<dbReference type="Pfam" id="PF00892">
    <property type="entry name" value="EamA"/>
    <property type="match status" value="1"/>
</dbReference>
<evidence type="ECO:0000256" key="5">
    <source>
        <dbReference type="SAM" id="Phobius"/>
    </source>
</evidence>
<dbReference type="Pfam" id="PF25597">
    <property type="entry name" value="SH3_retrovirus"/>
    <property type="match status" value="1"/>
</dbReference>
<dbReference type="InterPro" id="IPR054722">
    <property type="entry name" value="PolX-like_BBD"/>
</dbReference>
<dbReference type="SUPFAM" id="SSF56672">
    <property type="entry name" value="DNA/RNA polymerases"/>
    <property type="match status" value="1"/>
</dbReference>
<feature type="compositionally biased region" description="Low complexity" evidence="4">
    <location>
        <begin position="661"/>
        <end position="678"/>
    </location>
</feature>
<evidence type="ECO:0000256" key="2">
    <source>
        <dbReference type="ARBA" id="ARBA00007635"/>
    </source>
</evidence>
<feature type="transmembrane region" description="Helical" evidence="5">
    <location>
        <begin position="1368"/>
        <end position="1387"/>
    </location>
</feature>
<dbReference type="GO" id="GO:0015074">
    <property type="term" value="P:DNA integration"/>
    <property type="evidence" value="ECO:0007669"/>
    <property type="project" value="InterPro"/>
</dbReference>
<evidence type="ECO:0000313" key="7">
    <source>
        <dbReference type="EMBL" id="PRQ31964.1"/>
    </source>
</evidence>
<evidence type="ECO:0000259" key="6">
    <source>
        <dbReference type="PROSITE" id="PS50994"/>
    </source>
</evidence>
<evidence type="ECO:0000256" key="3">
    <source>
        <dbReference type="ARBA" id="ARBA00022750"/>
    </source>
</evidence>
<feature type="transmembrane region" description="Helical" evidence="5">
    <location>
        <begin position="1304"/>
        <end position="1324"/>
    </location>
</feature>
<comment type="caution">
    <text evidence="7">The sequence shown here is derived from an EMBL/GenBank/DDBJ whole genome shotgun (WGS) entry which is preliminary data.</text>
</comment>
<comment type="similarity">
    <text evidence="2">Belongs to the drug/metabolite transporter (DMT) superfamily. Plant drug/metabolite exporter (P-DME) (TC 2.A.7.4) family.</text>
</comment>
<dbReference type="SUPFAM" id="SSF53098">
    <property type="entry name" value="Ribonuclease H-like"/>
    <property type="match status" value="1"/>
</dbReference>
<keyword evidence="3" id="KW-0064">Aspartyl protease</keyword>
<keyword evidence="8" id="KW-1185">Reference proteome</keyword>
<dbReference type="GO" id="GO:0016020">
    <property type="term" value="C:membrane"/>
    <property type="evidence" value="ECO:0007669"/>
    <property type="project" value="InterPro"/>
</dbReference>
<dbReference type="InterPro" id="IPR036397">
    <property type="entry name" value="RNaseH_sf"/>
</dbReference>
<feature type="domain" description="Integrase catalytic" evidence="6">
    <location>
        <begin position="311"/>
        <end position="477"/>
    </location>
</feature>
<feature type="transmembrane region" description="Helical" evidence="5">
    <location>
        <begin position="12"/>
        <end position="32"/>
    </location>
</feature>
<feature type="transmembrane region" description="Helical" evidence="5">
    <location>
        <begin position="1252"/>
        <end position="1272"/>
    </location>
</feature>
<feature type="transmembrane region" description="Helical" evidence="5">
    <location>
        <begin position="1195"/>
        <end position="1215"/>
    </location>
</feature>
<dbReference type="Gramene" id="PRQ31964">
    <property type="protein sequence ID" value="PRQ31964"/>
    <property type="gene ID" value="RchiOBHm_Chr5g0041201"/>
</dbReference>
<dbReference type="GO" id="GO:0003964">
    <property type="term" value="F:RNA-directed DNA polymerase activity"/>
    <property type="evidence" value="ECO:0007669"/>
    <property type="project" value="UniProtKB-KW"/>
</dbReference>
<dbReference type="PROSITE" id="PS50994">
    <property type="entry name" value="INTEGRASE"/>
    <property type="match status" value="1"/>
</dbReference>
<feature type="transmembrane region" description="Helical" evidence="5">
    <location>
        <begin position="1399"/>
        <end position="1421"/>
    </location>
</feature>
<dbReference type="GO" id="GO:0004190">
    <property type="term" value="F:aspartic-type endopeptidase activity"/>
    <property type="evidence" value="ECO:0007669"/>
    <property type="project" value="UniProtKB-KW"/>
</dbReference>
<dbReference type="PANTHER" id="PTHR11439">
    <property type="entry name" value="GAG-POL-RELATED RETROTRANSPOSON"/>
    <property type="match status" value="1"/>
</dbReference>
<dbReference type="EMBL" id="PDCK01000043">
    <property type="protein sequence ID" value="PRQ31964.1"/>
    <property type="molecule type" value="Genomic_DNA"/>
</dbReference>
<dbReference type="InterPro" id="IPR013103">
    <property type="entry name" value="RVT_2"/>
</dbReference>
<dbReference type="InterPro" id="IPR001584">
    <property type="entry name" value="Integrase_cat-core"/>
</dbReference>
<feature type="transmembrane region" description="Helical" evidence="5">
    <location>
        <begin position="1427"/>
        <end position="1446"/>
    </location>
</feature>
<keyword evidence="3" id="KW-0378">Hydrolase</keyword>
<dbReference type="Pfam" id="PF22936">
    <property type="entry name" value="Pol_BBD"/>
    <property type="match status" value="1"/>
</dbReference>
<feature type="compositionally biased region" description="Low complexity" evidence="4">
    <location>
        <begin position="623"/>
        <end position="633"/>
    </location>
</feature>
<evidence type="ECO:0000256" key="4">
    <source>
        <dbReference type="SAM" id="MobiDB-lite"/>
    </source>
</evidence>
<organism evidence="7 8">
    <name type="scientific">Rosa chinensis</name>
    <name type="common">China rose</name>
    <dbReference type="NCBI Taxonomy" id="74649"/>
    <lineage>
        <taxon>Eukaryota</taxon>
        <taxon>Viridiplantae</taxon>
        <taxon>Streptophyta</taxon>
        <taxon>Embryophyta</taxon>
        <taxon>Tracheophyta</taxon>
        <taxon>Spermatophyta</taxon>
        <taxon>Magnoliopsida</taxon>
        <taxon>eudicotyledons</taxon>
        <taxon>Gunneridae</taxon>
        <taxon>Pentapetalae</taxon>
        <taxon>rosids</taxon>
        <taxon>fabids</taxon>
        <taxon>Rosales</taxon>
        <taxon>Rosaceae</taxon>
        <taxon>Rosoideae</taxon>
        <taxon>Rosoideae incertae sedis</taxon>
        <taxon>Rosa</taxon>
    </lineage>
</organism>
<dbReference type="CDD" id="cd09272">
    <property type="entry name" value="RNase_HI_RT_Ty1"/>
    <property type="match status" value="1"/>
</dbReference>
<dbReference type="InterPro" id="IPR057670">
    <property type="entry name" value="SH3_retrovirus"/>
</dbReference>
<evidence type="ECO:0000256" key="1">
    <source>
        <dbReference type="ARBA" id="ARBA00004141"/>
    </source>
</evidence>
<dbReference type="EC" id="2.7.7.49" evidence="7"/>
<feature type="region of interest" description="Disordered" evidence="4">
    <location>
        <begin position="660"/>
        <end position="681"/>
    </location>
</feature>
<feature type="compositionally biased region" description="Basic and acidic residues" evidence="4">
    <location>
        <begin position="589"/>
        <end position="622"/>
    </location>
</feature>
<reference evidence="7 8" key="1">
    <citation type="journal article" date="2018" name="Nat. Genet.">
        <title>The Rosa genome provides new insights in the design of modern roses.</title>
        <authorList>
            <person name="Bendahmane M."/>
        </authorList>
    </citation>
    <scope>NUCLEOTIDE SEQUENCE [LARGE SCALE GENOMIC DNA]</scope>
    <source>
        <strain evidence="8">cv. Old Blush</strain>
    </source>
</reference>
<gene>
    <name evidence="7" type="ORF">RchiOBHm_Chr5g0041201</name>
</gene>
<dbReference type="OMA" id="LMGHIFW"/>
<dbReference type="Pfam" id="PF13976">
    <property type="entry name" value="gag_pre-integrs"/>
    <property type="match status" value="1"/>
</dbReference>
<feature type="region of interest" description="Disordered" evidence="4">
    <location>
        <begin position="588"/>
        <end position="636"/>
    </location>
</feature>
<dbReference type="Proteomes" id="UP000238479">
    <property type="component" value="Chromosome 5"/>
</dbReference>
<proteinExistence type="inferred from homology"/>
<keyword evidence="7" id="KW-0695">RNA-directed DNA polymerase</keyword>
<keyword evidence="7" id="KW-0548">Nucleotidyltransferase</keyword>
<keyword evidence="7" id="KW-0808">Transferase</keyword>
<keyword evidence="5" id="KW-1133">Transmembrane helix</keyword>
<dbReference type="InterPro" id="IPR012337">
    <property type="entry name" value="RNaseH-like_sf"/>
</dbReference>
<evidence type="ECO:0000313" key="8">
    <source>
        <dbReference type="Proteomes" id="UP000238479"/>
    </source>
</evidence>